<dbReference type="PROSITE" id="PS01081">
    <property type="entry name" value="HTH_TETR_1"/>
    <property type="match status" value="1"/>
</dbReference>
<evidence type="ECO:0000313" key="6">
    <source>
        <dbReference type="Proteomes" id="UP000600946"/>
    </source>
</evidence>
<dbReference type="SUPFAM" id="SSF48498">
    <property type="entry name" value="Tetracyclin repressor-like, C-terminal domain"/>
    <property type="match status" value="1"/>
</dbReference>
<dbReference type="RefSeq" id="WP_229892036.1">
    <property type="nucleotide sequence ID" value="NZ_BMUU01000001.1"/>
</dbReference>
<evidence type="ECO:0000259" key="4">
    <source>
        <dbReference type="PROSITE" id="PS50977"/>
    </source>
</evidence>
<feature type="domain" description="HTH tetR-type" evidence="4">
    <location>
        <begin position="24"/>
        <end position="84"/>
    </location>
</feature>
<dbReference type="InterPro" id="IPR001647">
    <property type="entry name" value="HTH_TetR"/>
</dbReference>
<protein>
    <submittedName>
        <fullName evidence="5">TetR family transcriptional regulator</fullName>
    </submittedName>
</protein>
<dbReference type="Proteomes" id="UP000600946">
    <property type="component" value="Unassembled WGS sequence"/>
</dbReference>
<comment type="caution">
    <text evidence="5">The sequence shown here is derived from an EMBL/GenBank/DDBJ whole genome shotgun (WGS) entry which is preliminary data.</text>
</comment>
<dbReference type="EMBL" id="BMUU01000001">
    <property type="protein sequence ID" value="GGY14543.1"/>
    <property type="molecule type" value="Genomic_DNA"/>
</dbReference>
<feature type="compositionally biased region" description="Polar residues" evidence="3">
    <location>
        <begin position="1"/>
        <end position="10"/>
    </location>
</feature>
<proteinExistence type="predicted"/>
<evidence type="ECO:0000256" key="3">
    <source>
        <dbReference type="SAM" id="MobiDB-lite"/>
    </source>
</evidence>
<dbReference type="GeneID" id="96288295"/>
<dbReference type="PROSITE" id="PS50977">
    <property type="entry name" value="HTH_TETR_2"/>
    <property type="match status" value="1"/>
</dbReference>
<dbReference type="Gene3D" id="1.10.357.10">
    <property type="entry name" value="Tetracycline Repressor, domain 2"/>
    <property type="match status" value="1"/>
</dbReference>
<accession>A0ABQ2ZES5</accession>
<feature type="DNA-binding region" description="H-T-H motif" evidence="2">
    <location>
        <begin position="47"/>
        <end position="66"/>
    </location>
</feature>
<evidence type="ECO:0000256" key="1">
    <source>
        <dbReference type="ARBA" id="ARBA00023125"/>
    </source>
</evidence>
<dbReference type="PANTHER" id="PTHR30055">
    <property type="entry name" value="HTH-TYPE TRANSCRIPTIONAL REGULATOR RUTR"/>
    <property type="match status" value="1"/>
</dbReference>
<feature type="region of interest" description="Disordered" evidence="3">
    <location>
        <begin position="1"/>
        <end position="24"/>
    </location>
</feature>
<sequence length="203" mass="22036">MRDQQVSRLTDISHGPPRERADAARNRSRILTVAAELFSEEGVDSVSLDAIAARAGVGKGTLYRRFGSKAGLAVALLDAQDRELQEKILFGPPPLGPGAGASERVAAFFDGYFDLLDANLELVRLSETTAPGVRYQVGSYRFWQQHLSLLLAEARPGLDAECTAHLLLGMLDADLHHALRESEFSPGRTRGALTETIRRVLAG</sequence>
<keyword evidence="1 2" id="KW-0238">DNA-binding</keyword>
<dbReference type="PANTHER" id="PTHR30055:SF209">
    <property type="entry name" value="POSSIBLE TRANSCRIPTIONAL REGULATORY PROTEIN (PROBABLY TETR-FAMILY)"/>
    <property type="match status" value="1"/>
</dbReference>
<dbReference type="InterPro" id="IPR009057">
    <property type="entry name" value="Homeodomain-like_sf"/>
</dbReference>
<reference evidence="6" key="1">
    <citation type="journal article" date="2019" name="Int. J. Syst. Evol. Microbiol.">
        <title>The Global Catalogue of Microorganisms (GCM) 10K type strain sequencing project: providing services to taxonomists for standard genome sequencing and annotation.</title>
        <authorList>
            <consortium name="The Broad Institute Genomics Platform"/>
            <consortium name="The Broad Institute Genome Sequencing Center for Infectious Disease"/>
            <person name="Wu L."/>
            <person name="Ma J."/>
        </authorList>
    </citation>
    <scope>NUCLEOTIDE SEQUENCE [LARGE SCALE GENOMIC DNA]</scope>
    <source>
        <strain evidence="6">JCM 4594</strain>
    </source>
</reference>
<evidence type="ECO:0000313" key="5">
    <source>
        <dbReference type="EMBL" id="GGY14543.1"/>
    </source>
</evidence>
<dbReference type="InterPro" id="IPR023772">
    <property type="entry name" value="DNA-bd_HTH_TetR-type_CS"/>
</dbReference>
<dbReference type="PRINTS" id="PR00455">
    <property type="entry name" value="HTHTETR"/>
</dbReference>
<evidence type="ECO:0000256" key="2">
    <source>
        <dbReference type="PROSITE-ProRule" id="PRU00335"/>
    </source>
</evidence>
<gene>
    <name evidence="5" type="ORF">GCM10010326_02530</name>
</gene>
<name>A0ABQ2ZES5_9ACTN</name>
<dbReference type="SUPFAM" id="SSF46689">
    <property type="entry name" value="Homeodomain-like"/>
    <property type="match status" value="1"/>
</dbReference>
<keyword evidence="6" id="KW-1185">Reference proteome</keyword>
<dbReference type="InterPro" id="IPR050109">
    <property type="entry name" value="HTH-type_TetR-like_transc_reg"/>
</dbReference>
<dbReference type="Pfam" id="PF00440">
    <property type="entry name" value="TetR_N"/>
    <property type="match status" value="1"/>
</dbReference>
<organism evidence="5 6">
    <name type="scientific">Streptomyces xanthochromogenes</name>
    <dbReference type="NCBI Taxonomy" id="67384"/>
    <lineage>
        <taxon>Bacteria</taxon>
        <taxon>Bacillati</taxon>
        <taxon>Actinomycetota</taxon>
        <taxon>Actinomycetes</taxon>
        <taxon>Kitasatosporales</taxon>
        <taxon>Streptomycetaceae</taxon>
        <taxon>Streptomyces</taxon>
    </lineage>
</organism>
<dbReference type="InterPro" id="IPR036271">
    <property type="entry name" value="Tet_transcr_reg_TetR-rel_C_sf"/>
</dbReference>